<dbReference type="SUPFAM" id="SSF56112">
    <property type="entry name" value="Protein kinase-like (PK-like)"/>
    <property type="match status" value="1"/>
</dbReference>
<dbReference type="InterPro" id="IPR011009">
    <property type="entry name" value="Kinase-like_dom_sf"/>
</dbReference>
<feature type="compositionally biased region" description="Gly residues" evidence="2">
    <location>
        <begin position="299"/>
        <end position="313"/>
    </location>
</feature>
<sequence>MASLEPASPSPDRSLPDAPPVTLQTTYKSFKRKYAKQKIGFELAMKTSNALFKEELRIRDLSKRLKEQNDQLLEALLELNSSIRVPPELRYNLDLPGSKLPKLHSPEPEHNPQEPCGVETVREALRVARERLLAGELKPEQCRRLEESLIQREEFAPAVQYASLLKVPHTRSSVNGDHPATEHDMDSTLGFLNPEHENEYCAALDAAAAGEPKPSAEAGKASSLAAASKDKEIAIRNPVSVINWLRKHQPQVFLHDADGVTEKPPPRSNNPRSSKRASTHARKEEDVYDEDGILIDVQVGGGGGGAGGGGGGSRGKRKRDEDGGYRPKGGSGGRSRKKKEDAPKPPKPEQHCNGVIRLVLGFFLVAQRLGGEPTQLNDYQQQQDQQSDYHCNQRYSGILPGFLHLFRKKYRFPNEWGYMPGPYAIMYYEEEMTRNDLPLDKGSEARRQGESVDLWVSWRMGNFKFAQCWEWYPFIYMDPIIFAIKDAKNNKYWNNYCFEGNLTRRVNAAGCPNVVKMDAFLWHVFHSIATALLYCVHGHEEPCRKASWEIIHKDVEPGNILLGAVPSRNSEELYSNCYLGDSGLAYTIPNEDVRAYKKGYPGEDIYSLPLSIREAIDIAPNIYTADEMTTLRKLPYGEKYLPYPLDMIKLSRAGGPNWTYKRPNIYSLWKATGEQACKWKEKVMENRRLAFQYRKECYDGMMLPDEESGLQF</sequence>
<gene>
    <name evidence="5" type="ORF">PAAG_12139</name>
</gene>
<dbReference type="HOGENOM" id="CLU_387825_0_0_1"/>
<dbReference type="eggNOG" id="KOG0591">
    <property type="taxonomic scope" value="Eukaryota"/>
</dbReference>
<dbReference type="InterPro" id="IPR055449">
    <property type="entry name" value="Iec3-like_M"/>
</dbReference>
<dbReference type="RefSeq" id="XP_015702742.1">
    <property type="nucleotide sequence ID" value="XM_015847667.1"/>
</dbReference>
<feature type="domain" description="INO80 complex subunit 3-like middle region" evidence="4">
    <location>
        <begin position="160"/>
        <end position="258"/>
    </location>
</feature>
<dbReference type="GeneID" id="9095323"/>
<feature type="compositionally biased region" description="Basic and acidic residues" evidence="2">
    <location>
        <begin position="256"/>
        <end position="265"/>
    </location>
</feature>
<dbReference type="Proteomes" id="UP000002059">
    <property type="component" value="Partially assembled WGS sequence"/>
</dbReference>
<feature type="region of interest" description="Disordered" evidence="2">
    <location>
        <begin position="1"/>
        <end position="21"/>
    </location>
</feature>
<reference evidence="5 6" key="1">
    <citation type="journal article" date="2011" name="PLoS Genet.">
        <title>Comparative genomic analysis of human fungal pathogens causing paracoccidioidomycosis.</title>
        <authorList>
            <person name="Desjardins C.A."/>
            <person name="Champion M.D."/>
            <person name="Holder J.W."/>
            <person name="Muszewska A."/>
            <person name="Goldberg J."/>
            <person name="Bailao A.M."/>
            <person name="Brigido M.M."/>
            <person name="Ferreira M.E."/>
            <person name="Garcia A.M."/>
            <person name="Grynberg M."/>
            <person name="Gujja S."/>
            <person name="Heiman D.I."/>
            <person name="Henn M.R."/>
            <person name="Kodira C.D."/>
            <person name="Leon-Narvaez H."/>
            <person name="Longo L.V."/>
            <person name="Ma L.J."/>
            <person name="Malavazi I."/>
            <person name="Matsuo A.L."/>
            <person name="Morais F.V."/>
            <person name="Pereira M."/>
            <person name="Rodriguez-Brito S."/>
            <person name="Sakthikumar S."/>
            <person name="Salem-Izacc S.M."/>
            <person name="Sykes S.M."/>
            <person name="Teixeira M.M."/>
            <person name="Vallejo M.C."/>
            <person name="Walter M.E."/>
            <person name="Yandava C."/>
            <person name="Young S."/>
            <person name="Zeng Q."/>
            <person name="Zucker J."/>
            <person name="Felipe M.S."/>
            <person name="Goldman G.H."/>
            <person name="Haas B.J."/>
            <person name="McEwen J.G."/>
            <person name="Nino-Vega G."/>
            <person name="Puccia R."/>
            <person name="San-Blas G."/>
            <person name="Soares C.M."/>
            <person name="Birren B.W."/>
            <person name="Cuomo C.A."/>
        </authorList>
    </citation>
    <scope>NUCLEOTIDE SEQUENCE [LARGE SCALE GENOMIC DNA]</scope>
    <source>
        <strain evidence="6">ATCC MYA-826 / Pb01</strain>
    </source>
</reference>
<dbReference type="EMBL" id="KN294007">
    <property type="protein sequence ID" value="KGQ01194.1"/>
    <property type="molecule type" value="Genomic_DNA"/>
</dbReference>
<evidence type="ECO:0000259" key="3">
    <source>
        <dbReference type="Pfam" id="PF14612"/>
    </source>
</evidence>
<evidence type="ECO:0000256" key="2">
    <source>
        <dbReference type="SAM" id="MobiDB-lite"/>
    </source>
</evidence>
<feature type="compositionally biased region" description="Basic and acidic residues" evidence="2">
    <location>
        <begin position="338"/>
        <end position="350"/>
    </location>
</feature>
<dbReference type="STRING" id="502779.A0A0A2VK01"/>
<dbReference type="GO" id="GO:0031011">
    <property type="term" value="C:Ino80 complex"/>
    <property type="evidence" value="ECO:0007669"/>
    <property type="project" value="InterPro"/>
</dbReference>
<evidence type="ECO:0000313" key="6">
    <source>
        <dbReference type="Proteomes" id="UP000002059"/>
    </source>
</evidence>
<evidence type="ECO:0008006" key="7">
    <source>
        <dbReference type="Google" id="ProtNLM"/>
    </source>
</evidence>
<dbReference type="KEGG" id="pbl:PAAG_12139"/>
<accession>A0A0A2VK01</accession>
<dbReference type="InterPro" id="IPR032742">
    <property type="entry name" value="Iec3_N"/>
</dbReference>
<organism evidence="5 6">
    <name type="scientific">Paracoccidioides lutzii (strain ATCC MYA-826 / Pb01)</name>
    <name type="common">Paracoccidioides brasiliensis</name>
    <dbReference type="NCBI Taxonomy" id="502779"/>
    <lineage>
        <taxon>Eukaryota</taxon>
        <taxon>Fungi</taxon>
        <taxon>Dikarya</taxon>
        <taxon>Ascomycota</taxon>
        <taxon>Pezizomycotina</taxon>
        <taxon>Eurotiomycetes</taxon>
        <taxon>Eurotiomycetidae</taxon>
        <taxon>Onygenales</taxon>
        <taxon>Ajellomycetaceae</taxon>
        <taxon>Paracoccidioides</taxon>
    </lineage>
</organism>
<dbReference type="GO" id="GO:0006338">
    <property type="term" value="P:chromatin remodeling"/>
    <property type="evidence" value="ECO:0007669"/>
    <property type="project" value="InterPro"/>
</dbReference>
<evidence type="ECO:0000313" key="5">
    <source>
        <dbReference type="EMBL" id="KGQ01194.1"/>
    </source>
</evidence>
<proteinExistence type="predicted"/>
<feature type="domain" description="INO80 complex subunit 3 N-terminal" evidence="3">
    <location>
        <begin position="28"/>
        <end position="97"/>
    </location>
</feature>
<feature type="coiled-coil region" evidence="1">
    <location>
        <begin position="51"/>
        <end position="82"/>
    </location>
</feature>
<name>A0A0A2VK01_PARBA</name>
<dbReference type="Gene3D" id="1.10.510.10">
    <property type="entry name" value="Transferase(Phosphotransferase) domain 1"/>
    <property type="match status" value="1"/>
</dbReference>
<dbReference type="OrthoDB" id="1650at2759"/>
<protein>
    <recommendedName>
        <fullName evidence="7">Protein kinase domain-containing protein</fullName>
    </recommendedName>
</protein>
<dbReference type="AlphaFoldDB" id="A0A0A2VK01"/>
<dbReference type="Pfam" id="PF24244">
    <property type="entry name" value="Iec3-like_M"/>
    <property type="match status" value="1"/>
</dbReference>
<keyword evidence="1" id="KW-0175">Coiled coil</keyword>
<evidence type="ECO:0000259" key="4">
    <source>
        <dbReference type="Pfam" id="PF24244"/>
    </source>
</evidence>
<evidence type="ECO:0000256" key="1">
    <source>
        <dbReference type="SAM" id="Coils"/>
    </source>
</evidence>
<feature type="region of interest" description="Disordered" evidence="2">
    <location>
        <begin position="256"/>
        <end position="351"/>
    </location>
</feature>
<dbReference type="VEuPathDB" id="FungiDB:PAAG_12139"/>
<keyword evidence="6" id="KW-1185">Reference proteome</keyword>
<dbReference type="Pfam" id="PF14612">
    <property type="entry name" value="Ino80_Iec3"/>
    <property type="match status" value="1"/>
</dbReference>